<evidence type="ECO:0000313" key="11">
    <source>
        <dbReference type="EMBL" id="APT86840.1"/>
    </source>
</evidence>
<keyword evidence="3 9" id="KW-1003">Cell membrane</keyword>
<reference evidence="12 14" key="2">
    <citation type="submission" date="2019-06" db="EMBL/GenBank/DDBJ databases">
        <title>Whole genome shotgun sequence of Corynebacterium flavescens NBRC 14136.</title>
        <authorList>
            <person name="Hosoyama A."/>
            <person name="Uohara A."/>
            <person name="Ohji S."/>
            <person name="Ichikawa N."/>
        </authorList>
    </citation>
    <scope>NUCLEOTIDE SEQUENCE [LARGE SCALE GENOMIC DNA]</scope>
    <source>
        <strain evidence="12 14">NBRC 14136</strain>
    </source>
</reference>
<evidence type="ECO:0000313" key="12">
    <source>
        <dbReference type="EMBL" id="GEB97117.1"/>
    </source>
</evidence>
<keyword evidence="7 9" id="KW-0811">Translocation</keyword>
<organism evidence="11 13">
    <name type="scientific">Corynebacterium flavescens</name>
    <dbReference type="NCBI Taxonomy" id="28028"/>
    <lineage>
        <taxon>Bacteria</taxon>
        <taxon>Bacillati</taxon>
        <taxon>Actinomycetota</taxon>
        <taxon>Actinomycetes</taxon>
        <taxon>Mycobacteriales</taxon>
        <taxon>Corynebacteriaceae</taxon>
        <taxon>Corynebacterium</taxon>
    </lineage>
</organism>
<name>A0A1L7CLV8_CORFL</name>
<dbReference type="GO" id="GO:0006508">
    <property type="term" value="P:proteolysis"/>
    <property type="evidence" value="ECO:0007669"/>
    <property type="project" value="UniProtKB-KW"/>
</dbReference>
<evidence type="ECO:0000256" key="8">
    <source>
        <dbReference type="ARBA" id="ARBA00023136"/>
    </source>
</evidence>
<dbReference type="AlphaFoldDB" id="A0A1L7CLV8"/>
<dbReference type="RefSeq" id="WP_075729802.1">
    <property type="nucleotide sequence ID" value="NZ_BJNB01000006.1"/>
</dbReference>
<keyword evidence="4 9" id="KW-0812">Transmembrane</keyword>
<dbReference type="OrthoDB" id="5245163at2"/>
<keyword evidence="13" id="KW-1185">Reference proteome</keyword>
<evidence type="ECO:0000256" key="4">
    <source>
        <dbReference type="ARBA" id="ARBA00022692"/>
    </source>
</evidence>
<evidence type="ECO:0000256" key="6">
    <source>
        <dbReference type="ARBA" id="ARBA00022989"/>
    </source>
</evidence>
<feature type="compositionally biased region" description="Polar residues" evidence="10">
    <location>
        <begin position="52"/>
        <end position="92"/>
    </location>
</feature>
<evidence type="ECO:0000256" key="1">
    <source>
        <dbReference type="ARBA" id="ARBA00004162"/>
    </source>
</evidence>
<keyword evidence="2 9" id="KW-0813">Transport</keyword>
<dbReference type="InterPro" id="IPR006312">
    <property type="entry name" value="TatA/E"/>
</dbReference>
<proteinExistence type="inferred from homology"/>
<dbReference type="InterPro" id="IPR003369">
    <property type="entry name" value="TatA/B/E"/>
</dbReference>
<evidence type="ECO:0000256" key="2">
    <source>
        <dbReference type="ARBA" id="ARBA00022448"/>
    </source>
</evidence>
<dbReference type="KEGG" id="cfc:CFLV_06325"/>
<dbReference type="STRING" id="28028.CFLV_06325"/>
<dbReference type="Pfam" id="PF02416">
    <property type="entry name" value="TatA_B_E"/>
    <property type="match status" value="1"/>
</dbReference>
<comment type="subcellular location">
    <subcellularLocation>
        <location evidence="1 9">Cell membrane</location>
        <topology evidence="1 9">Single-pass membrane protein</topology>
    </subcellularLocation>
</comment>
<evidence type="ECO:0000313" key="13">
    <source>
        <dbReference type="Proteomes" id="UP000185479"/>
    </source>
</evidence>
<gene>
    <name evidence="9 12" type="primary">tatA</name>
    <name evidence="12" type="ORF">CFL01nite_06120</name>
    <name evidence="11" type="ORF">CFLV_06325</name>
</gene>
<reference evidence="11 13" key="1">
    <citation type="submission" date="2014-08" db="EMBL/GenBank/DDBJ databases">
        <title>Complete genome sequence of Corynebacterium flavescens OJ8(T)(=DSM 20296(T)), isolated from cheese.</title>
        <authorList>
            <person name="Ruckert C."/>
            <person name="Albersmeier A."/>
            <person name="Winkler A."/>
            <person name="Kalinowski J."/>
        </authorList>
    </citation>
    <scope>NUCLEOTIDE SEQUENCE [LARGE SCALE GENOMIC DNA]</scope>
    <source>
        <strain evidence="11 13">OJ8</strain>
    </source>
</reference>
<comment type="function">
    <text evidence="9">Part of the twin-arginine translocation (Tat) system that transports large folded proteins containing a characteristic twin-arginine motif in their signal peptide across membranes. TatA could form the protein-conducting channel of the Tat system.</text>
</comment>
<comment type="similarity">
    <text evidence="9">Belongs to the TatA/E family.</text>
</comment>
<dbReference type="PANTHER" id="PTHR42982">
    <property type="entry name" value="SEC-INDEPENDENT PROTEIN TRANSLOCASE PROTEIN TATA"/>
    <property type="match status" value="1"/>
</dbReference>
<dbReference type="GeneID" id="82880328"/>
<dbReference type="GO" id="GO:0033281">
    <property type="term" value="C:TAT protein transport complex"/>
    <property type="evidence" value="ECO:0007669"/>
    <property type="project" value="UniProtKB-UniRule"/>
</dbReference>
<dbReference type="EMBL" id="BJNB01000006">
    <property type="protein sequence ID" value="GEB97117.1"/>
    <property type="molecule type" value="Genomic_DNA"/>
</dbReference>
<dbReference type="Proteomes" id="UP000185479">
    <property type="component" value="Chromosome"/>
</dbReference>
<keyword evidence="11" id="KW-0378">Hydrolase</keyword>
<keyword evidence="6 9" id="KW-1133">Transmembrane helix</keyword>
<dbReference type="NCBIfam" id="NF001854">
    <property type="entry name" value="PRK00575.1"/>
    <property type="match status" value="1"/>
</dbReference>
<dbReference type="PANTHER" id="PTHR42982:SF8">
    <property type="entry name" value="SEC-INDEPENDENT PROTEIN TRANSLOCASE PROTEIN TATA"/>
    <property type="match status" value="1"/>
</dbReference>
<dbReference type="NCBIfam" id="TIGR01411">
    <property type="entry name" value="tatAE"/>
    <property type="match status" value="1"/>
</dbReference>
<keyword evidence="11" id="KW-0645">Protease</keyword>
<dbReference type="GO" id="GO:0008320">
    <property type="term" value="F:protein transmembrane transporter activity"/>
    <property type="evidence" value="ECO:0007669"/>
    <property type="project" value="UniProtKB-UniRule"/>
</dbReference>
<keyword evidence="8 9" id="KW-0472">Membrane</keyword>
<dbReference type="Gene3D" id="1.20.5.3310">
    <property type="match status" value="1"/>
</dbReference>
<accession>A0A1L7CLV8</accession>
<evidence type="ECO:0000256" key="3">
    <source>
        <dbReference type="ARBA" id="ARBA00022475"/>
    </source>
</evidence>
<comment type="subunit">
    <text evidence="9">The Tat system comprises two distinct complexes: a TatABC complex, containing multiple copies of TatA, TatB and TatC subunits, and a separate TatA complex, containing only TatA subunits. Substrates initially bind to the TatABC complex, which probably triggers association of the separate TatA complex to form the active translocon.</text>
</comment>
<protein>
    <recommendedName>
        <fullName evidence="9">Sec-independent protein translocase protein TatA</fullName>
    </recommendedName>
</protein>
<dbReference type="GO" id="GO:0008233">
    <property type="term" value="F:peptidase activity"/>
    <property type="evidence" value="ECO:0007669"/>
    <property type="project" value="UniProtKB-KW"/>
</dbReference>
<feature type="region of interest" description="Disordered" evidence="10">
    <location>
        <begin position="42"/>
        <end position="92"/>
    </location>
</feature>
<dbReference type="GO" id="GO:0043953">
    <property type="term" value="P:protein transport by the Tat complex"/>
    <property type="evidence" value="ECO:0007669"/>
    <property type="project" value="UniProtKB-UniRule"/>
</dbReference>
<dbReference type="EMBL" id="CP009246">
    <property type="protein sequence ID" value="APT86840.1"/>
    <property type="molecule type" value="Genomic_DNA"/>
</dbReference>
<evidence type="ECO:0000256" key="10">
    <source>
        <dbReference type="SAM" id="MobiDB-lite"/>
    </source>
</evidence>
<evidence type="ECO:0000313" key="14">
    <source>
        <dbReference type="Proteomes" id="UP000315353"/>
    </source>
</evidence>
<dbReference type="Proteomes" id="UP000315353">
    <property type="component" value="Unassembled WGS sequence"/>
</dbReference>
<dbReference type="HAMAP" id="MF_00236">
    <property type="entry name" value="TatA_E"/>
    <property type="match status" value="1"/>
</dbReference>
<sequence>MSLGPWEIALIVLVVVLLFGARKLPELARSMGRSMRIFKSEVKEMKSENEDPAQQGQIAASKQSSEEFWNSSDMQPGQTQPVKGQDSTQQQQ</sequence>
<evidence type="ECO:0000256" key="7">
    <source>
        <dbReference type="ARBA" id="ARBA00023010"/>
    </source>
</evidence>
<evidence type="ECO:0000256" key="5">
    <source>
        <dbReference type="ARBA" id="ARBA00022927"/>
    </source>
</evidence>
<evidence type="ECO:0000256" key="9">
    <source>
        <dbReference type="HAMAP-Rule" id="MF_00236"/>
    </source>
</evidence>
<keyword evidence="5 9" id="KW-0653">Protein transport</keyword>